<keyword evidence="4" id="KW-1185">Reference proteome</keyword>
<dbReference type="Pfam" id="PF00156">
    <property type="entry name" value="Pribosyltran"/>
    <property type="match status" value="1"/>
</dbReference>
<name>A0ABN2Q3S5_9MICO</name>
<dbReference type="InterPro" id="IPR029057">
    <property type="entry name" value="PRTase-like"/>
</dbReference>
<reference evidence="3 4" key="1">
    <citation type="journal article" date="2019" name="Int. J. Syst. Evol. Microbiol.">
        <title>The Global Catalogue of Microorganisms (GCM) 10K type strain sequencing project: providing services to taxonomists for standard genome sequencing and annotation.</title>
        <authorList>
            <consortium name="The Broad Institute Genomics Platform"/>
            <consortium name="The Broad Institute Genome Sequencing Center for Infectious Disease"/>
            <person name="Wu L."/>
            <person name="Ma J."/>
        </authorList>
    </citation>
    <scope>NUCLEOTIDE SEQUENCE [LARGE SCALE GENOMIC DNA]</scope>
    <source>
        <strain evidence="3 4">JCM 13584</strain>
    </source>
</reference>
<accession>A0ABN2Q3S5</accession>
<dbReference type="InterPro" id="IPR051910">
    <property type="entry name" value="ComF/GntX_DNA_util-trans"/>
</dbReference>
<dbReference type="CDD" id="cd06223">
    <property type="entry name" value="PRTases_typeI"/>
    <property type="match status" value="1"/>
</dbReference>
<evidence type="ECO:0000256" key="1">
    <source>
        <dbReference type="ARBA" id="ARBA00008007"/>
    </source>
</evidence>
<comment type="caution">
    <text evidence="3">The sequence shown here is derived from an EMBL/GenBank/DDBJ whole genome shotgun (WGS) entry which is preliminary data.</text>
</comment>
<dbReference type="Gene3D" id="3.40.50.2020">
    <property type="match status" value="1"/>
</dbReference>
<proteinExistence type="inferred from homology"/>
<dbReference type="PANTHER" id="PTHR47505:SF1">
    <property type="entry name" value="DNA UTILIZATION PROTEIN YHGH"/>
    <property type="match status" value="1"/>
</dbReference>
<dbReference type="EMBL" id="BAAAMK010000001">
    <property type="protein sequence ID" value="GAA1943599.1"/>
    <property type="molecule type" value="Genomic_DNA"/>
</dbReference>
<dbReference type="InterPro" id="IPR000836">
    <property type="entry name" value="PRTase_dom"/>
</dbReference>
<dbReference type="SUPFAM" id="SSF53271">
    <property type="entry name" value="PRTase-like"/>
    <property type="match status" value="1"/>
</dbReference>
<evidence type="ECO:0000259" key="2">
    <source>
        <dbReference type="Pfam" id="PF00156"/>
    </source>
</evidence>
<evidence type="ECO:0000313" key="3">
    <source>
        <dbReference type="EMBL" id="GAA1943599.1"/>
    </source>
</evidence>
<dbReference type="PANTHER" id="PTHR47505">
    <property type="entry name" value="DNA UTILIZATION PROTEIN YHGH"/>
    <property type="match status" value="1"/>
</dbReference>
<dbReference type="Proteomes" id="UP001499954">
    <property type="component" value="Unassembled WGS sequence"/>
</dbReference>
<evidence type="ECO:0000313" key="4">
    <source>
        <dbReference type="Proteomes" id="UP001499954"/>
    </source>
</evidence>
<gene>
    <name evidence="3" type="ORF">GCM10009717_07600</name>
</gene>
<comment type="similarity">
    <text evidence="1">Belongs to the ComF/GntX family.</text>
</comment>
<organism evidence="3 4">
    <name type="scientific">Agromyces allii</name>
    <dbReference type="NCBI Taxonomy" id="393607"/>
    <lineage>
        <taxon>Bacteria</taxon>
        <taxon>Bacillati</taxon>
        <taxon>Actinomycetota</taxon>
        <taxon>Actinomycetes</taxon>
        <taxon>Micrococcales</taxon>
        <taxon>Microbacteriaceae</taxon>
        <taxon>Agromyces</taxon>
    </lineage>
</organism>
<dbReference type="RefSeq" id="WP_157414889.1">
    <property type="nucleotide sequence ID" value="NZ_BAAAMK010000001.1"/>
</dbReference>
<sequence>MSSRPAHRPDEPNGIGAVEVARAARAAGAARAALAAAAATVMPVSCAGCGRPDLAVCPACRAAVAARPVAVSRADLRAHAGLEYGDVVASVIGAFKDGGRADVARVLAPALAASIRAALAEVPRTGGSSGAGLLVATVPSPPAALRARGYRPVPLLLAACGLRATSVLRLARDRDDQAGLGAAARAANAEGGLVARRRLHGRRFLLVDDVLTTGSTLLEARRALVAAGACVEAVAVLAETPLRSGRRSGSSR</sequence>
<protein>
    <submittedName>
        <fullName evidence="3">ComF family protein</fullName>
    </submittedName>
</protein>
<feature type="domain" description="Phosphoribosyltransferase" evidence="2">
    <location>
        <begin position="195"/>
        <end position="238"/>
    </location>
</feature>